<proteinExistence type="predicted"/>
<evidence type="ECO:0000313" key="1">
    <source>
        <dbReference type="EMBL" id="KAK4003627.1"/>
    </source>
</evidence>
<sequence>MSSSVVSFSGRANGFRVSVWRIGVQAVPYRELPERSEGPYCSSLLAEEFRLLPEIRLLQGDEQQTIHKQ</sequence>
<name>A0ABQ9YSN5_9CRUS</name>
<keyword evidence="2" id="KW-1185">Reference proteome</keyword>
<gene>
    <name evidence="1" type="ORF">OUZ56_005384</name>
</gene>
<accession>A0ABQ9YSN5</accession>
<comment type="caution">
    <text evidence="1">The sequence shown here is derived from an EMBL/GenBank/DDBJ whole genome shotgun (WGS) entry which is preliminary data.</text>
</comment>
<reference evidence="1 2" key="1">
    <citation type="journal article" date="2023" name="Nucleic Acids Res.">
        <title>The hologenome of Daphnia magna reveals possible DNA methylation and microbiome-mediated evolution of the host genome.</title>
        <authorList>
            <person name="Chaturvedi A."/>
            <person name="Li X."/>
            <person name="Dhandapani V."/>
            <person name="Marshall H."/>
            <person name="Kissane S."/>
            <person name="Cuenca-Cambronero M."/>
            <person name="Asole G."/>
            <person name="Calvet F."/>
            <person name="Ruiz-Romero M."/>
            <person name="Marangio P."/>
            <person name="Guigo R."/>
            <person name="Rago D."/>
            <person name="Mirbahai L."/>
            <person name="Eastwood N."/>
            <person name="Colbourne J.K."/>
            <person name="Zhou J."/>
            <person name="Mallon E."/>
            <person name="Orsini L."/>
        </authorList>
    </citation>
    <scope>NUCLEOTIDE SEQUENCE [LARGE SCALE GENOMIC DNA]</scope>
    <source>
        <strain evidence="1">LRV0_1</strain>
    </source>
</reference>
<evidence type="ECO:0000313" key="2">
    <source>
        <dbReference type="Proteomes" id="UP001234178"/>
    </source>
</evidence>
<dbReference type="EMBL" id="JAOYFB010000001">
    <property type="protein sequence ID" value="KAK4003627.1"/>
    <property type="molecule type" value="Genomic_DNA"/>
</dbReference>
<protein>
    <submittedName>
        <fullName evidence="1">Uncharacterized protein</fullName>
    </submittedName>
</protein>
<dbReference type="Proteomes" id="UP001234178">
    <property type="component" value="Unassembled WGS sequence"/>
</dbReference>
<organism evidence="1 2">
    <name type="scientific">Daphnia magna</name>
    <dbReference type="NCBI Taxonomy" id="35525"/>
    <lineage>
        <taxon>Eukaryota</taxon>
        <taxon>Metazoa</taxon>
        <taxon>Ecdysozoa</taxon>
        <taxon>Arthropoda</taxon>
        <taxon>Crustacea</taxon>
        <taxon>Branchiopoda</taxon>
        <taxon>Diplostraca</taxon>
        <taxon>Cladocera</taxon>
        <taxon>Anomopoda</taxon>
        <taxon>Daphniidae</taxon>
        <taxon>Daphnia</taxon>
    </lineage>
</organism>